<organism evidence="2 3">
    <name type="scientific">Halobaculum marinum</name>
    <dbReference type="NCBI Taxonomy" id="3031996"/>
    <lineage>
        <taxon>Archaea</taxon>
        <taxon>Methanobacteriati</taxon>
        <taxon>Methanobacteriota</taxon>
        <taxon>Stenosarchaea group</taxon>
        <taxon>Halobacteria</taxon>
        <taxon>Halobacteriales</taxon>
        <taxon>Haloferacaceae</taxon>
        <taxon>Halobaculum</taxon>
    </lineage>
</organism>
<dbReference type="InterPro" id="IPR050266">
    <property type="entry name" value="AB_hydrolase_sf"/>
</dbReference>
<name>A0ABD5WQI4_9EURY</name>
<sequence>MPTADHDGVAIAYEQRGRDATEAETVVLCEGLGYGRWMWDRQADALGDDYHVVLWDNRGTGSSATPEGPYTIDAMAGDLEAVLATVGVDAAHVVGASMGGMVAQRYVLEYDRATSLTLLCTSPGGPDAVATPDETLARMFSVPDDADEREAIRYKMAPALSDGFAEANPELIEDIVDERLDSDASPSAREWQAAAVQAFDASEELDDIAIPTLVAHGTGDRVLPVENGRLLAERIPNARETFVEDGSHLFFIEEAARVNSMLAEFLADV</sequence>
<dbReference type="Gene3D" id="3.40.50.1820">
    <property type="entry name" value="alpha/beta hydrolase"/>
    <property type="match status" value="1"/>
</dbReference>
<protein>
    <submittedName>
        <fullName evidence="2">Alpha/beta fold hydrolase</fullName>
    </submittedName>
</protein>
<dbReference type="AlphaFoldDB" id="A0ABD5WQI4"/>
<dbReference type="Proteomes" id="UP001596388">
    <property type="component" value="Unassembled WGS sequence"/>
</dbReference>
<dbReference type="InterPro" id="IPR029058">
    <property type="entry name" value="AB_hydrolase_fold"/>
</dbReference>
<dbReference type="InterPro" id="IPR000073">
    <property type="entry name" value="AB_hydrolase_1"/>
</dbReference>
<dbReference type="PANTHER" id="PTHR43798:SF33">
    <property type="entry name" value="HYDROLASE, PUTATIVE (AFU_ORTHOLOGUE AFUA_2G14860)-RELATED"/>
    <property type="match status" value="1"/>
</dbReference>
<dbReference type="Pfam" id="PF00561">
    <property type="entry name" value="Abhydrolase_1"/>
    <property type="match status" value="1"/>
</dbReference>
<dbReference type="RefSeq" id="WP_276239755.1">
    <property type="nucleotide sequence ID" value="NZ_CP119991.1"/>
</dbReference>
<reference evidence="2 3" key="1">
    <citation type="journal article" date="2019" name="Int. J. Syst. Evol. Microbiol.">
        <title>The Global Catalogue of Microorganisms (GCM) 10K type strain sequencing project: providing services to taxonomists for standard genome sequencing and annotation.</title>
        <authorList>
            <consortium name="The Broad Institute Genomics Platform"/>
            <consortium name="The Broad Institute Genome Sequencing Center for Infectious Disease"/>
            <person name="Wu L."/>
            <person name="Ma J."/>
        </authorList>
    </citation>
    <scope>NUCLEOTIDE SEQUENCE [LARGE SCALE GENOMIC DNA]</scope>
    <source>
        <strain evidence="2 3">DT55</strain>
    </source>
</reference>
<dbReference type="EMBL" id="JBHTAG010000001">
    <property type="protein sequence ID" value="MFC7095777.1"/>
    <property type="molecule type" value="Genomic_DNA"/>
</dbReference>
<dbReference type="GeneID" id="79271990"/>
<dbReference type="PRINTS" id="PR00111">
    <property type="entry name" value="ABHYDROLASE"/>
</dbReference>
<proteinExistence type="predicted"/>
<comment type="caution">
    <text evidence="2">The sequence shown here is derived from an EMBL/GenBank/DDBJ whole genome shotgun (WGS) entry which is preliminary data.</text>
</comment>
<dbReference type="GO" id="GO:0016787">
    <property type="term" value="F:hydrolase activity"/>
    <property type="evidence" value="ECO:0007669"/>
    <property type="project" value="UniProtKB-KW"/>
</dbReference>
<gene>
    <name evidence="2" type="ORF">ACFQKD_00535</name>
</gene>
<accession>A0ABD5WQI4</accession>
<feature type="domain" description="AB hydrolase-1" evidence="1">
    <location>
        <begin position="25"/>
        <end position="255"/>
    </location>
</feature>
<keyword evidence="2" id="KW-0378">Hydrolase</keyword>
<evidence type="ECO:0000313" key="3">
    <source>
        <dbReference type="Proteomes" id="UP001596388"/>
    </source>
</evidence>
<keyword evidence="3" id="KW-1185">Reference proteome</keyword>
<evidence type="ECO:0000313" key="2">
    <source>
        <dbReference type="EMBL" id="MFC7095777.1"/>
    </source>
</evidence>
<evidence type="ECO:0000259" key="1">
    <source>
        <dbReference type="Pfam" id="PF00561"/>
    </source>
</evidence>
<dbReference type="SUPFAM" id="SSF53474">
    <property type="entry name" value="alpha/beta-Hydrolases"/>
    <property type="match status" value="1"/>
</dbReference>
<dbReference type="PANTHER" id="PTHR43798">
    <property type="entry name" value="MONOACYLGLYCEROL LIPASE"/>
    <property type="match status" value="1"/>
</dbReference>